<feature type="transmembrane region" description="Helical" evidence="2">
    <location>
        <begin position="209"/>
        <end position="232"/>
    </location>
</feature>
<evidence type="ECO:0000313" key="3">
    <source>
        <dbReference type="EMBL" id="MDT1063979.1"/>
    </source>
</evidence>
<protein>
    <submittedName>
        <fullName evidence="3">DUF6635 family protein</fullName>
    </submittedName>
</protein>
<keyword evidence="2" id="KW-0812">Transmembrane</keyword>
<dbReference type="Proteomes" id="UP001251085">
    <property type="component" value="Unassembled WGS sequence"/>
</dbReference>
<evidence type="ECO:0000256" key="2">
    <source>
        <dbReference type="SAM" id="Phobius"/>
    </source>
</evidence>
<feature type="transmembrane region" description="Helical" evidence="2">
    <location>
        <begin position="180"/>
        <end position="197"/>
    </location>
</feature>
<dbReference type="InterPro" id="IPR046575">
    <property type="entry name" value="DUF6635"/>
</dbReference>
<dbReference type="EMBL" id="JAVRQI010000016">
    <property type="protein sequence ID" value="MDT1063979.1"/>
    <property type="molecule type" value="Genomic_DNA"/>
</dbReference>
<proteinExistence type="predicted"/>
<evidence type="ECO:0000256" key="1">
    <source>
        <dbReference type="SAM" id="MobiDB-lite"/>
    </source>
</evidence>
<feature type="transmembrane region" description="Helical" evidence="2">
    <location>
        <begin position="147"/>
        <end position="168"/>
    </location>
</feature>
<name>A0ABU3EIA4_9RHOB</name>
<feature type="compositionally biased region" description="Low complexity" evidence="1">
    <location>
        <begin position="1"/>
        <end position="14"/>
    </location>
</feature>
<evidence type="ECO:0000313" key="4">
    <source>
        <dbReference type="Proteomes" id="UP001251085"/>
    </source>
</evidence>
<reference evidence="4" key="1">
    <citation type="submission" date="2023-07" db="EMBL/GenBank/DDBJ databases">
        <title>Characterization of two Paracoccaceae strains isolated from Phycosphere and proposal of Xinfangfangia lacusdiani sp. nov.</title>
        <authorList>
            <person name="Deng Y."/>
            <person name="Zhang Y.Q."/>
        </authorList>
    </citation>
    <scope>NUCLEOTIDE SEQUENCE [LARGE SCALE GENOMIC DNA]</scope>
    <source>
        <strain evidence="4">CPCC 101403</strain>
    </source>
</reference>
<sequence>MPPARPGSAAPAPADTRPMTRRESEIGRFVADRYGIRGTLALHRAAIGADLLRAPANVALSPVFLLLRFVAMMLRLCGARGAASWLDRRQIFLTTDVARRIESDLTELLTHLDSQGIAPRAPAPLIQSAIRSYAETRNAVSEITTSIIVLLSGFLIFYQATPGVLSLATPIAEMRAHSHAVADFALGSWAGGMWYSVFPTQFSTLELVLTGIVLSVLAALITTFAGIVADPVQVWSGIHKRRLLRLMARLDRQQDASGLGREHVLARLGDLGDLASSIWRALR</sequence>
<gene>
    <name evidence="3" type="ORF">RM190_19110</name>
</gene>
<keyword evidence="2" id="KW-0472">Membrane</keyword>
<dbReference type="RefSeq" id="WP_311761066.1">
    <property type="nucleotide sequence ID" value="NZ_JAVRQI010000016.1"/>
</dbReference>
<comment type="caution">
    <text evidence="3">The sequence shown here is derived from an EMBL/GenBank/DDBJ whole genome shotgun (WGS) entry which is preliminary data.</text>
</comment>
<dbReference type="Pfam" id="PF20340">
    <property type="entry name" value="DUF6635"/>
    <property type="match status" value="1"/>
</dbReference>
<accession>A0ABU3EIA4</accession>
<organism evidence="3 4">
    <name type="scientific">Paracoccus broussonetiae</name>
    <dbReference type="NCBI Taxonomy" id="3075834"/>
    <lineage>
        <taxon>Bacteria</taxon>
        <taxon>Pseudomonadati</taxon>
        <taxon>Pseudomonadota</taxon>
        <taxon>Alphaproteobacteria</taxon>
        <taxon>Rhodobacterales</taxon>
        <taxon>Paracoccaceae</taxon>
        <taxon>Paracoccus</taxon>
    </lineage>
</organism>
<feature type="region of interest" description="Disordered" evidence="1">
    <location>
        <begin position="1"/>
        <end position="22"/>
    </location>
</feature>
<keyword evidence="2" id="KW-1133">Transmembrane helix</keyword>
<keyword evidence="4" id="KW-1185">Reference proteome</keyword>